<evidence type="ECO:0000259" key="1">
    <source>
        <dbReference type="Pfam" id="PF13474"/>
    </source>
</evidence>
<dbReference type="AlphaFoldDB" id="A0A917P043"/>
<name>A0A917P043_9PROT</name>
<dbReference type="Gene3D" id="3.10.450.50">
    <property type="match status" value="1"/>
</dbReference>
<dbReference type="InterPro" id="IPR037401">
    <property type="entry name" value="SnoaL-like"/>
</dbReference>
<protein>
    <recommendedName>
        <fullName evidence="1">SnoaL-like domain-containing protein</fullName>
    </recommendedName>
</protein>
<proteinExistence type="predicted"/>
<accession>A0A917P043</accession>
<organism evidence="2 3">
    <name type="scientific">Neoroseomonas lacus</name>
    <dbReference type="NCBI Taxonomy" id="287609"/>
    <lineage>
        <taxon>Bacteria</taxon>
        <taxon>Pseudomonadati</taxon>
        <taxon>Pseudomonadota</taxon>
        <taxon>Alphaproteobacteria</taxon>
        <taxon>Acetobacterales</taxon>
        <taxon>Acetobacteraceae</taxon>
        <taxon>Neoroseomonas</taxon>
    </lineage>
</organism>
<gene>
    <name evidence="2" type="ORF">GCM10011320_55980</name>
</gene>
<dbReference type="Pfam" id="PF13474">
    <property type="entry name" value="SnoaL_3"/>
    <property type="match status" value="1"/>
</dbReference>
<evidence type="ECO:0000313" key="3">
    <source>
        <dbReference type="Proteomes" id="UP000661507"/>
    </source>
</evidence>
<dbReference type="EMBL" id="BMKW01000020">
    <property type="protein sequence ID" value="GGJ41228.1"/>
    <property type="molecule type" value="Genomic_DNA"/>
</dbReference>
<keyword evidence="3" id="KW-1185">Reference proteome</keyword>
<dbReference type="RefSeq" id="WP_188973103.1">
    <property type="nucleotide sequence ID" value="NZ_BMKW01000020.1"/>
</dbReference>
<evidence type="ECO:0000313" key="2">
    <source>
        <dbReference type="EMBL" id="GGJ41228.1"/>
    </source>
</evidence>
<reference evidence="2" key="2">
    <citation type="submission" date="2020-09" db="EMBL/GenBank/DDBJ databases">
        <authorList>
            <person name="Sun Q."/>
            <person name="Zhou Y."/>
        </authorList>
    </citation>
    <scope>NUCLEOTIDE SEQUENCE</scope>
    <source>
        <strain evidence="2">CGMCC 1.3617</strain>
    </source>
</reference>
<dbReference type="SUPFAM" id="SSF54427">
    <property type="entry name" value="NTF2-like"/>
    <property type="match status" value="1"/>
</dbReference>
<reference evidence="2" key="1">
    <citation type="journal article" date="2014" name="Int. J. Syst. Evol. Microbiol.">
        <title>Complete genome sequence of Corynebacterium casei LMG S-19264T (=DSM 44701T), isolated from a smear-ripened cheese.</title>
        <authorList>
            <consortium name="US DOE Joint Genome Institute (JGI-PGF)"/>
            <person name="Walter F."/>
            <person name="Albersmeier A."/>
            <person name="Kalinowski J."/>
            <person name="Ruckert C."/>
        </authorList>
    </citation>
    <scope>NUCLEOTIDE SEQUENCE</scope>
    <source>
        <strain evidence="2">CGMCC 1.3617</strain>
    </source>
</reference>
<sequence>MSSISEQIFGTETGHDPGGPLAALIAFYRGFNARDLDSLAGTWLDGADPSMSNPIGGLRRGWPSIREGYARLFQGPARVTVAFHDFTMQGDDRACLFVGREKGRCAWPGGEIALRIRTTRWFVHRNGTWRQLHHHGSIEEPALLAAYQRSILGTEQASAS</sequence>
<comment type="caution">
    <text evidence="2">The sequence shown here is derived from an EMBL/GenBank/DDBJ whole genome shotgun (WGS) entry which is preliminary data.</text>
</comment>
<dbReference type="InterPro" id="IPR032710">
    <property type="entry name" value="NTF2-like_dom_sf"/>
</dbReference>
<dbReference type="Proteomes" id="UP000661507">
    <property type="component" value="Unassembled WGS sequence"/>
</dbReference>
<feature type="domain" description="SnoaL-like" evidence="1">
    <location>
        <begin position="22"/>
        <end position="138"/>
    </location>
</feature>